<accession>A0A0V0SE91</accession>
<sequence length="94" mass="10627">MLSATAVVAMLEIAVQQRELVVFYHHMKGQKPSFLEITTLSNFILQQKNSFYNALCLCSFFTGPLYQISYTTLTLDKSENCELHNDTAQSICLA</sequence>
<evidence type="ECO:0000313" key="1">
    <source>
        <dbReference type="EMBL" id="KRX25035.1"/>
    </source>
</evidence>
<evidence type="ECO:0000313" key="2">
    <source>
        <dbReference type="Proteomes" id="UP000054630"/>
    </source>
</evidence>
<keyword evidence="2" id="KW-1185">Reference proteome</keyword>
<proteinExistence type="predicted"/>
<dbReference type="EMBL" id="JYDL01000014">
    <property type="protein sequence ID" value="KRX25035.1"/>
    <property type="molecule type" value="Genomic_DNA"/>
</dbReference>
<name>A0A0V0SE91_9BILA</name>
<reference evidence="1 2" key="1">
    <citation type="submission" date="2015-01" db="EMBL/GenBank/DDBJ databases">
        <title>Evolution of Trichinella species and genotypes.</title>
        <authorList>
            <person name="Korhonen P.K."/>
            <person name="Edoardo P."/>
            <person name="Giuseppe L.R."/>
            <person name="Gasser R.B."/>
        </authorList>
    </citation>
    <scope>NUCLEOTIDE SEQUENCE [LARGE SCALE GENOMIC DNA]</scope>
    <source>
        <strain evidence="1">ISS37</strain>
    </source>
</reference>
<comment type="caution">
    <text evidence="1">The sequence shown here is derived from an EMBL/GenBank/DDBJ whole genome shotgun (WGS) entry which is preliminary data.</text>
</comment>
<gene>
    <name evidence="1" type="ORF">T07_1792</name>
</gene>
<dbReference type="Proteomes" id="UP000054630">
    <property type="component" value="Unassembled WGS sequence"/>
</dbReference>
<protein>
    <submittedName>
        <fullName evidence="1">Uncharacterized protein</fullName>
    </submittedName>
</protein>
<dbReference type="AlphaFoldDB" id="A0A0V0SE91"/>
<dbReference type="STRING" id="6336.A0A0V0SE91"/>
<organism evidence="1 2">
    <name type="scientific">Trichinella nelsoni</name>
    <dbReference type="NCBI Taxonomy" id="6336"/>
    <lineage>
        <taxon>Eukaryota</taxon>
        <taxon>Metazoa</taxon>
        <taxon>Ecdysozoa</taxon>
        <taxon>Nematoda</taxon>
        <taxon>Enoplea</taxon>
        <taxon>Dorylaimia</taxon>
        <taxon>Trichinellida</taxon>
        <taxon>Trichinellidae</taxon>
        <taxon>Trichinella</taxon>
    </lineage>
</organism>